<feature type="coiled-coil region" evidence="1">
    <location>
        <begin position="110"/>
        <end position="137"/>
    </location>
</feature>
<proteinExistence type="predicted"/>
<feature type="coiled-coil region" evidence="1">
    <location>
        <begin position="245"/>
        <end position="287"/>
    </location>
</feature>
<dbReference type="EMBL" id="MXAP01000109">
    <property type="protein sequence ID" value="OPH35680.1"/>
    <property type="molecule type" value="Genomic_DNA"/>
</dbReference>
<dbReference type="AlphaFoldDB" id="A0A378QY97"/>
<keyword evidence="4" id="KW-1185">Reference proteome</keyword>
<evidence type="ECO:0000313" key="3">
    <source>
        <dbReference type="EMBL" id="STZ04433.1"/>
    </source>
</evidence>
<dbReference type="Proteomes" id="UP000254618">
    <property type="component" value="Unassembled WGS sequence"/>
</dbReference>
<evidence type="ECO:0000313" key="2">
    <source>
        <dbReference type="EMBL" id="OPH35680.1"/>
    </source>
</evidence>
<organism evidence="3 5">
    <name type="scientific">Moraxella equi</name>
    <dbReference type="NCBI Taxonomy" id="60442"/>
    <lineage>
        <taxon>Bacteria</taxon>
        <taxon>Pseudomonadati</taxon>
        <taxon>Pseudomonadota</taxon>
        <taxon>Gammaproteobacteria</taxon>
        <taxon>Moraxellales</taxon>
        <taxon>Moraxellaceae</taxon>
        <taxon>Moraxella</taxon>
    </lineage>
</organism>
<sequence>MKEQDLIHTLLTKNPYFNASGVTSSEANYICERIKEKLKPIQDEINNLETHTSSLQSPKGGTRIRLGLEVHTSNLDNERLDDFKKVENIDDKLKLIGELYAISAFLRTAIKEKEKRINIINDKIRNVRQQEDELLERIDMVALEKIRRVEMDDFMLTLPLADVIAYKTAEAKASHIGKFIHNFDDIRHKLTKQERISFKEVGEQVFKIHHTPLYELDELQQTQNYLLGEHREYENTVNFYKAKFRDFENGAKVRYEEMLNQLQNERNAILNERVKAKTEQLTAVKAEIANFKIIIPNEFKDIIDELLKKA</sequence>
<dbReference type="EMBL" id="UGQF01000001">
    <property type="protein sequence ID" value="STZ04433.1"/>
    <property type="molecule type" value="Genomic_DNA"/>
</dbReference>
<dbReference type="RefSeq" id="WP_079326311.1">
    <property type="nucleotide sequence ID" value="NZ_MXAP01000109.1"/>
</dbReference>
<reference evidence="2 4" key="1">
    <citation type="submission" date="2017-03" db="EMBL/GenBank/DDBJ databases">
        <title>Draft genome sequence of Moraxella equi CCUG 4950T type strain.</title>
        <authorList>
            <person name="Salva-Serra F."/>
            <person name="Engstrom-Jakobsson H."/>
            <person name="Thorell K."/>
            <person name="Jaen-Luchoro D."/>
            <person name="Gonzales-Siles L."/>
            <person name="Karlsson R."/>
            <person name="Yazdan S."/>
            <person name="Boulund F."/>
            <person name="Johnning A."/>
            <person name="Engstrand L."/>
            <person name="Kristiansson E."/>
            <person name="Moore E."/>
        </authorList>
    </citation>
    <scope>NUCLEOTIDE SEQUENCE [LARGE SCALE GENOMIC DNA]</scope>
    <source>
        <strain evidence="2 4">CCUG 4950</strain>
    </source>
</reference>
<evidence type="ECO:0000313" key="4">
    <source>
        <dbReference type="Proteomes" id="UP000190777"/>
    </source>
</evidence>
<dbReference type="Proteomes" id="UP000190777">
    <property type="component" value="Unassembled WGS sequence"/>
</dbReference>
<reference evidence="3 5" key="2">
    <citation type="submission" date="2018-06" db="EMBL/GenBank/DDBJ databases">
        <authorList>
            <consortium name="Pathogen Informatics"/>
            <person name="Doyle S."/>
        </authorList>
    </citation>
    <scope>NUCLEOTIDE SEQUENCE [LARGE SCALE GENOMIC DNA]</scope>
    <source>
        <strain evidence="3 5">NCTC11012</strain>
    </source>
</reference>
<keyword evidence="1" id="KW-0175">Coiled coil</keyword>
<accession>A0A378QY97</accession>
<evidence type="ECO:0000313" key="5">
    <source>
        <dbReference type="Proteomes" id="UP000254618"/>
    </source>
</evidence>
<protein>
    <submittedName>
        <fullName evidence="3">Uncharacterized protein</fullName>
    </submittedName>
</protein>
<evidence type="ECO:0000256" key="1">
    <source>
        <dbReference type="SAM" id="Coils"/>
    </source>
</evidence>
<gene>
    <name evidence="2" type="ORF">B5J93_10405</name>
    <name evidence="3" type="ORF">NCTC11012_02713</name>
</gene>
<name>A0A378QY97_9GAMM</name>